<comment type="caution">
    <text evidence="3">The sequence shown here is derived from an EMBL/GenBank/DDBJ whole genome shotgun (WGS) entry which is preliminary data.</text>
</comment>
<dbReference type="Gene3D" id="3.20.20.140">
    <property type="entry name" value="Metal-dependent hydrolases"/>
    <property type="match status" value="1"/>
</dbReference>
<keyword evidence="4" id="KW-1185">Reference proteome</keyword>
<evidence type="ECO:0000256" key="1">
    <source>
        <dbReference type="SAM" id="MobiDB-lite"/>
    </source>
</evidence>
<dbReference type="GO" id="GO:0016787">
    <property type="term" value="F:hydrolase activity"/>
    <property type="evidence" value="ECO:0007669"/>
    <property type="project" value="UniProtKB-KW"/>
</dbReference>
<feature type="compositionally biased region" description="Basic residues" evidence="1">
    <location>
        <begin position="118"/>
        <end position="133"/>
    </location>
</feature>
<reference evidence="3 4" key="1">
    <citation type="submission" date="2020-08" db="EMBL/GenBank/DDBJ databases">
        <title>Genomic Encyclopedia of Type Strains, Phase IV (KMG-IV): sequencing the most valuable type-strain genomes for metagenomic binning, comparative biology and taxonomic classification.</title>
        <authorList>
            <person name="Goeker M."/>
        </authorList>
    </citation>
    <scope>NUCLEOTIDE SEQUENCE [LARGE SCALE GENOMIC DNA]</scope>
    <source>
        <strain evidence="3 4">DSM 45615</strain>
    </source>
</reference>
<evidence type="ECO:0000259" key="2">
    <source>
        <dbReference type="Pfam" id="PF07969"/>
    </source>
</evidence>
<dbReference type="EMBL" id="JACHGN010000013">
    <property type="protein sequence ID" value="MBB5136115.1"/>
    <property type="molecule type" value="Genomic_DNA"/>
</dbReference>
<organism evidence="3 4">
    <name type="scientific">Thermocatellispora tengchongensis</name>
    <dbReference type="NCBI Taxonomy" id="1073253"/>
    <lineage>
        <taxon>Bacteria</taxon>
        <taxon>Bacillati</taxon>
        <taxon>Actinomycetota</taxon>
        <taxon>Actinomycetes</taxon>
        <taxon>Streptosporangiales</taxon>
        <taxon>Streptosporangiaceae</taxon>
        <taxon>Thermocatellispora</taxon>
    </lineage>
</organism>
<proteinExistence type="predicted"/>
<accession>A0A840PJ69</accession>
<dbReference type="AlphaFoldDB" id="A0A840PJ69"/>
<keyword evidence="3" id="KW-0378">Hydrolase</keyword>
<feature type="region of interest" description="Disordered" evidence="1">
    <location>
        <begin position="93"/>
        <end position="133"/>
    </location>
</feature>
<evidence type="ECO:0000313" key="3">
    <source>
        <dbReference type="EMBL" id="MBB5136115.1"/>
    </source>
</evidence>
<feature type="compositionally biased region" description="Basic and acidic residues" evidence="1">
    <location>
        <begin position="106"/>
        <end position="115"/>
    </location>
</feature>
<dbReference type="InterPro" id="IPR013108">
    <property type="entry name" value="Amidohydro_3"/>
</dbReference>
<sequence>MSGQVVAPGFIDLHSHALTPMSMRLQALDGVTTALELEGGAVSLRQAYRSAAEEGRPINYGYSASWAAARMSVLDGLDGLEAESVAGDMAAHLAGPRWNTPGSADDTGRTLDIPRSRASLRRPGHRRTPTAPP</sequence>
<dbReference type="Proteomes" id="UP000578449">
    <property type="component" value="Unassembled WGS sequence"/>
</dbReference>
<gene>
    <name evidence="3" type="ORF">HNP84_005859</name>
</gene>
<dbReference type="RefSeq" id="WP_221336868.1">
    <property type="nucleotide sequence ID" value="NZ_BAABIX010000017.1"/>
</dbReference>
<feature type="domain" description="Amidohydrolase 3" evidence="2">
    <location>
        <begin position="3"/>
        <end position="80"/>
    </location>
</feature>
<dbReference type="SUPFAM" id="SSF51556">
    <property type="entry name" value="Metallo-dependent hydrolases"/>
    <property type="match status" value="1"/>
</dbReference>
<name>A0A840PJ69_9ACTN</name>
<protein>
    <submittedName>
        <fullName evidence="3">Imidazolonepropionase-like amidohydrolase</fullName>
    </submittedName>
</protein>
<dbReference type="Pfam" id="PF07969">
    <property type="entry name" value="Amidohydro_3"/>
    <property type="match status" value="1"/>
</dbReference>
<dbReference type="InterPro" id="IPR032466">
    <property type="entry name" value="Metal_Hydrolase"/>
</dbReference>
<evidence type="ECO:0000313" key="4">
    <source>
        <dbReference type="Proteomes" id="UP000578449"/>
    </source>
</evidence>